<organism evidence="2 3">
    <name type="scientific">Paucilactobacillus hokkaidonensis JCM 18461</name>
    <dbReference type="NCBI Taxonomy" id="1291742"/>
    <lineage>
        <taxon>Bacteria</taxon>
        <taxon>Bacillati</taxon>
        <taxon>Bacillota</taxon>
        <taxon>Bacilli</taxon>
        <taxon>Lactobacillales</taxon>
        <taxon>Lactobacillaceae</taxon>
        <taxon>Paucilactobacillus</taxon>
    </lineage>
</organism>
<dbReference type="InterPro" id="IPR007712">
    <property type="entry name" value="RelE/ParE_toxin"/>
</dbReference>
<dbReference type="EMBL" id="AP014680">
    <property type="protein sequence ID" value="BAP85383.1"/>
    <property type="molecule type" value="Genomic_DNA"/>
</dbReference>
<evidence type="ECO:0000313" key="2">
    <source>
        <dbReference type="EMBL" id="BAP85383.1"/>
    </source>
</evidence>
<dbReference type="GO" id="GO:0006415">
    <property type="term" value="P:translational termination"/>
    <property type="evidence" value="ECO:0007669"/>
    <property type="project" value="TreeGrafter"/>
</dbReference>
<name>A0A0A1GWV5_9LACO</name>
<evidence type="ECO:0000313" key="3">
    <source>
        <dbReference type="Proteomes" id="UP000031620"/>
    </source>
</evidence>
<dbReference type="Pfam" id="PF15738">
    <property type="entry name" value="YafQ_toxin"/>
    <property type="match status" value="1"/>
</dbReference>
<accession>A0A0A1GWV5</accession>
<dbReference type="PANTHER" id="PTHR40588">
    <property type="entry name" value="MRNA INTERFERASE TOXIN YAFQ"/>
    <property type="match status" value="1"/>
</dbReference>
<sequence length="72" mass="8620">MRGERYSAVDFEKVYMTLLLDKPLDSTYNDHLLFNRRPERDLHIKSDWLLIYKYDGKYIKFIDTGAHSDSFG</sequence>
<dbReference type="GO" id="GO:0006402">
    <property type="term" value="P:mRNA catabolic process"/>
    <property type="evidence" value="ECO:0007669"/>
    <property type="project" value="TreeGrafter"/>
</dbReference>
<dbReference type="GO" id="GO:0004521">
    <property type="term" value="F:RNA endonuclease activity"/>
    <property type="evidence" value="ECO:0007669"/>
    <property type="project" value="TreeGrafter"/>
</dbReference>
<dbReference type="STRING" id="1291742.LOOC260_108430"/>
<dbReference type="HOGENOM" id="CLU_161929_2_0_9"/>
<dbReference type="InterPro" id="IPR035093">
    <property type="entry name" value="RelE/ParE_toxin_dom_sf"/>
</dbReference>
<protein>
    <submittedName>
        <fullName evidence="2">Toxin-antitoxin system toxin component</fullName>
    </submittedName>
</protein>
<dbReference type="PANTHER" id="PTHR40588:SF1">
    <property type="entry name" value="MRNA INTERFERASE TOXIN YAFQ"/>
    <property type="match status" value="1"/>
</dbReference>
<reference evidence="2 3" key="1">
    <citation type="submission" date="2014-11" db="EMBL/GenBank/DDBJ databases">
        <title>Complete genome sequence and analysis of Lactobacillus hokkaidonensis LOOC260T.</title>
        <authorList>
            <person name="Tanizawa Y."/>
            <person name="Tohno M."/>
            <person name="Kaminuma E."/>
            <person name="Nakamura Y."/>
            <person name="Arita M."/>
        </authorList>
    </citation>
    <scope>NUCLEOTIDE SEQUENCE [LARGE SCALE GENOMIC DNA]</scope>
    <source>
        <strain evidence="2 3">LOOC260</strain>
    </source>
</reference>
<dbReference type="NCBIfam" id="TIGR02385">
    <property type="entry name" value="RelE_StbE"/>
    <property type="match status" value="1"/>
</dbReference>
<dbReference type="SUPFAM" id="SSF143011">
    <property type="entry name" value="RelE-like"/>
    <property type="match status" value="1"/>
</dbReference>
<dbReference type="KEGG" id="lho:LOOC260_108430"/>
<proteinExistence type="predicted"/>
<dbReference type="RefSeq" id="WP_235808554.1">
    <property type="nucleotide sequence ID" value="NZ_AP014680.1"/>
</dbReference>
<dbReference type="AlphaFoldDB" id="A0A0A1GWV5"/>
<dbReference type="Gene3D" id="3.30.2310.20">
    <property type="entry name" value="RelE-like"/>
    <property type="match status" value="1"/>
</dbReference>
<evidence type="ECO:0000256" key="1">
    <source>
        <dbReference type="ARBA" id="ARBA00022649"/>
    </source>
</evidence>
<dbReference type="Proteomes" id="UP000031620">
    <property type="component" value="Chromosome"/>
</dbReference>
<gene>
    <name evidence="2" type="ORF">LOOC260_108430</name>
</gene>
<keyword evidence="1" id="KW-1277">Toxin-antitoxin system</keyword>
<dbReference type="InterPro" id="IPR004386">
    <property type="entry name" value="Toxin_YafQ-like"/>
</dbReference>